<evidence type="ECO:0000313" key="2">
    <source>
        <dbReference type="Proteomes" id="UP001500124"/>
    </source>
</evidence>
<dbReference type="GO" id="GO:0016787">
    <property type="term" value="F:hydrolase activity"/>
    <property type="evidence" value="ECO:0007669"/>
    <property type="project" value="UniProtKB-KW"/>
</dbReference>
<protein>
    <submittedName>
        <fullName evidence="1">Metal-dependent hydrolase</fullName>
    </submittedName>
</protein>
<dbReference type="Proteomes" id="UP001500124">
    <property type="component" value="Unassembled WGS sequence"/>
</dbReference>
<keyword evidence="1" id="KW-0378">Hydrolase</keyword>
<reference evidence="2" key="1">
    <citation type="journal article" date="2019" name="Int. J. Syst. Evol. Microbiol.">
        <title>The Global Catalogue of Microorganisms (GCM) 10K type strain sequencing project: providing services to taxonomists for standard genome sequencing and annotation.</title>
        <authorList>
            <consortium name="The Broad Institute Genomics Platform"/>
            <consortium name="The Broad Institute Genome Sequencing Center for Infectious Disease"/>
            <person name="Wu L."/>
            <person name="Ma J."/>
        </authorList>
    </citation>
    <scope>NUCLEOTIDE SEQUENCE [LARGE SCALE GENOMIC DNA]</scope>
    <source>
        <strain evidence="2">JCM 18410</strain>
    </source>
</reference>
<dbReference type="InterPro" id="IPR016516">
    <property type="entry name" value="UCP07580"/>
</dbReference>
<organism evidence="1 2">
    <name type="scientific">Streptomyces similanensis</name>
    <dbReference type="NCBI Taxonomy" id="1274988"/>
    <lineage>
        <taxon>Bacteria</taxon>
        <taxon>Bacillati</taxon>
        <taxon>Actinomycetota</taxon>
        <taxon>Actinomycetes</taxon>
        <taxon>Kitasatosporales</taxon>
        <taxon>Streptomycetaceae</taxon>
        <taxon>Streptomyces</taxon>
    </lineage>
</organism>
<name>A0ABP9KBK8_9ACTN</name>
<evidence type="ECO:0000313" key="1">
    <source>
        <dbReference type="EMBL" id="GAA5053319.1"/>
    </source>
</evidence>
<dbReference type="Pfam" id="PF10118">
    <property type="entry name" value="Metal_hydrol"/>
    <property type="match status" value="1"/>
</dbReference>
<comment type="caution">
    <text evidence="1">The sequence shown here is derived from an EMBL/GenBank/DDBJ whole genome shotgun (WGS) entry which is preliminary data.</text>
</comment>
<dbReference type="PIRSF" id="PIRSF007580">
    <property type="entry name" value="UCP07580"/>
    <property type="match status" value="1"/>
</dbReference>
<proteinExistence type="predicted"/>
<dbReference type="PANTHER" id="PTHR39456">
    <property type="entry name" value="METAL-DEPENDENT HYDROLASE"/>
    <property type="match status" value="1"/>
</dbReference>
<sequence length="299" mass="34035">MSKKAAVRKKPDEHDDLVLTPRDVRFDWARLPMHWVPDEPTATHVINVLHLLLPEGERWFVRVFQQTMPLITDEELRERVLGFTGQEAMHAEAHQGVLDHFQAKGLDISPYVSQVEYLFHELLGDKSGLSPRREREYLIERVAIIAGIEHFTAFLGDWILNAEALDRVGADEVMLDLLRWHGAEEVEHRSVAYDLLCHLDPSYLRRARTMVLAASALTHLWVRGTRFLLSVDPELGGSLRPGWREAYRASRRGLLPSPGKALRSASRYFSRRYHPTQEGSTRQAIAYLGASPAARAAAH</sequence>
<accession>A0ABP9KBK8</accession>
<dbReference type="RefSeq" id="WP_343235885.1">
    <property type="nucleotide sequence ID" value="NZ_BAABKC010000037.1"/>
</dbReference>
<dbReference type="EMBL" id="BAABKC010000037">
    <property type="protein sequence ID" value="GAA5053319.1"/>
    <property type="molecule type" value="Genomic_DNA"/>
</dbReference>
<gene>
    <name evidence="1" type="ORF">GCM10023336_23470</name>
</gene>
<dbReference type="PANTHER" id="PTHR39456:SF1">
    <property type="entry name" value="METAL-DEPENDENT HYDROLASE"/>
    <property type="match status" value="1"/>
</dbReference>
<keyword evidence="2" id="KW-1185">Reference proteome</keyword>